<reference evidence="3" key="1">
    <citation type="submission" date="2022-11" db="UniProtKB">
        <authorList>
            <consortium name="WormBaseParasite"/>
        </authorList>
    </citation>
    <scope>IDENTIFICATION</scope>
</reference>
<dbReference type="Pfam" id="PF13896">
    <property type="entry name" value="Glyco_transf_49"/>
    <property type="match status" value="1"/>
</dbReference>
<evidence type="ECO:0000313" key="3">
    <source>
        <dbReference type="WBParaSite" id="jg17946"/>
    </source>
</evidence>
<dbReference type="AlphaFoldDB" id="A0A915DD27"/>
<proteinExistence type="predicted"/>
<organism evidence="2 3">
    <name type="scientific">Ditylenchus dipsaci</name>
    <dbReference type="NCBI Taxonomy" id="166011"/>
    <lineage>
        <taxon>Eukaryota</taxon>
        <taxon>Metazoa</taxon>
        <taxon>Ecdysozoa</taxon>
        <taxon>Nematoda</taxon>
        <taxon>Chromadorea</taxon>
        <taxon>Rhabditida</taxon>
        <taxon>Tylenchina</taxon>
        <taxon>Tylenchomorpha</taxon>
        <taxon>Sphaerularioidea</taxon>
        <taxon>Anguinidae</taxon>
        <taxon>Anguininae</taxon>
        <taxon>Ditylenchus</taxon>
    </lineage>
</organism>
<keyword evidence="2" id="KW-1185">Reference proteome</keyword>
<feature type="region of interest" description="Disordered" evidence="1">
    <location>
        <begin position="106"/>
        <end position="177"/>
    </location>
</feature>
<dbReference type="Proteomes" id="UP000887574">
    <property type="component" value="Unplaced"/>
</dbReference>
<dbReference type="WBParaSite" id="jg17946">
    <property type="protein sequence ID" value="jg17946"/>
    <property type="gene ID" value="jg17946"/>
</dbReference>
<evidence type="ECO:0000256" key="1">
    <source>
        <dbReference type="SAM" id="MobiDB-lite"/>
    </source>
</evidence>
<dbReference type="PANTHER" id="PTHR47411:SF3">
    <property type="entry name" value="I-BETA-1,3-N-ACETYLGLUCOSAMINYLTRANSFERASE"/>
    <property type="match status" value="1"/>
</dbReference>
<accession>A0A915DD27</accession>
<protein>
    <submittedName>
        <fullName evidence="3">Uncharacterized protein</fullName>
    </submittedName>
</protein>
<feature type="compositionally biased region" description="Polar residues" evidence="1">
    <location>
        <begin position="118"/>
        <end position="137"/>
    </location>
</feature>
<sequence length="430" mass="48344">MIKILRLLRQLAQVGFDEACYNLHPALHSFWWSVLLLSHCSASVVACPLHRSSQVPVQEEREEELKQQKSEIKQQLEVSCVADEGAVKADPFPLPPGNAPLQEVTASSYSAEEKKEITAQSSTPNCEMTADSTSFNAQKKQPKKDVVPVSAPAPPAAPVVPAKSSKKRVPAAAPKKAAVIPPATIKKSQKKKKAKKRTTANAIQRFFVRQFTELSLSEGSERDVEAECDNDPKTAVDPMIAEETADNKVDAGSVENNPEITQNQTMHTETQQTCLSEEYAGKDEKLRKKKDDSIYIRQAKIKKTYKRSHLEVEMLEYEPITLAIHSTIDYVHHIIDQASNWDDFISYAVLIRNGEERAVAEFWNLWHCNPLVRRKVSMHLLWPKAPFQQTCQHFSPTDLPLMHHSNKTLCLSNDLSNVPFVSQLQDMPYP</sequence>
<name>A0A915DD27_9BILA</name>
<evidence type="ECO:0000313" key="2">
    <source>
        <dbReference type="Proteomes" id="UP000887574"/>
    </source>
</evidence>
<dbReference type="PANTHER" id="PTHR47411">
    <property type="entry name" value="B3GNT1, BETA-1,3-N-ACETYLGUCOSAMINYLTRANSFERASE 1, HOMOLOG"/>
    <property type="match status" value="1"/>
</dbReference>